<accession>A0A8J2T1L0</accession>
<organism evidence="6 7">
    <name type="scientific">Pelagomonas calceolata</name>
    <dbReference type="NCBI Taxonomy" id="35677"/>
    <lineage>
        <taxon>Eukaryota</taxon>
        <taxon>Sar</taxon>
        <taxon>Stramenopiles</taxon>
        <taxon>Ochrophyta</taxon>
        <taxon>Pelagophyceae</taxon>
        <taxon>Pelagomonadales</taxon>
        <taxon>Pelagomonadaceae</taxon>
        <taxon>Pelagomonas</taxon>
    </lineage>
</organism>
<evidence type="ECO:0000313" key="7">
    <source>
        <dbReference type="Proteomes" id="UP000789595"/>
    </source>
</evidence>
<feature type="binding site" evidence="4">
    <location>
        <position position="128"/>
    </location>
    <ligand>
        <name>S-adenosyl-L-methionine</name>
        <dbReference type="ChEBI" id="CHEBI:59789"/>
    </ligand>
</feature>
<comment type="similarity">
    <text evidence="4">Belongs to the class I-like SAM-binding methyltransferase superfamily. MenG/UbiE family.</text>
</comment>
<dbReference type="Gene3D" id="3.40.50.150">
    <property type="entry name" value="Vaccinia Virus protein VP39"/>
    <property type="match status" value="1"/>
</dbReference>
<comment type="caution">
    <text evidence="6">The sequence shown here is derived from an EMBL/GenBank/DDBJ whole genome shotgun (WGS) entry which is preliminary data.</text>
</comment>
<keyword evidence="4" id="KW-0999">Mitochondrion inner membrane</keyword>
<feature type="binding site" evidence="4">
    <location>
        <position position="174"/>
    </location>
    <ligand>
        <name>S-adenosyl-L-methionine</name>
        <dbReference type="ChEBI" id="CHEBI:59789"/>
    </ligand>
</feature>
<evidence type="ECO:0000256" key="3">
    <source>
        <dbReference type="ARBA" id="ARBA00022691"/>
    </source>
</evidence>
<dbReference type="GO" id="GO:0008425">
    <property type="term" value="F:2-methoxy-6-polyprenyl-1,4-benzoquinol methyltransferase activity"/>
    <property type="evidence" value="ECO:0007669"/>
    <property type="project" value="UniProtKB-UniRule"/>
</dbReference>
<dbReference type="AlphaFoldDB" id="A0A8J2T1L0"/>
<protein>
    <recommendedName>
        <fullName evidence="4">2-methoxy-6-polyprenyl-1,4-benzoquinol methylase, mitochondrial</fullName>
        <ecNumber evidence="4">2.1.1.201</ecNumber>
    </recommendedName>
    <alternativeName>
        <fullName evidence="4">Ubiquinone biosynthesis methyltransferase COQ5</fullName>
    </alternativeName>
</protein>
<keyword evidence="2 4" id="KW-0808">Transferase</keyword>
<dbReference type="CDD" id="cd02440">
    <property type="entry name" value="AdoMet_MTases"/>
    <property type="match status" value="1"/>
</dbReference>
<dbReference type="HAMAP" id="MF_01813">
    <property type="entry name" value="MenG_UbiE_methyltr"/>
    <property type="match status" value="1"/>
</dbReference>
<dbReference type="GO" id="GO:0032259">
    <property type="term" value="P:methylation"/>
    <property type="evidence" value="ECO:0007669"/>
    <property type="project" value="UniProtKB-KW"/>
</dbReference>
<evidence type="ECO:0000256" key="2">
    <source>
        <dbReference type="ARBA" id="ARBA00022679"/>
    </source>
</evidence>
<evidence type="ECO:0000256" key="1">
    <source>
        <dbReference type="ARBA" id="ARBA00022603"/>
    </source>
</evidence>
<dbReference type="EC" id="2.1.1.201" evidence="4"/>
<dbReference type="UniPathway" id="UPA00232"/>
<feature type="binding site" evidence="4">
    <location>
        <position position="98"/>
    </location>
    <ligand>
        <name>S-adenosyl-L-methionine</name>
        <dbReference type="ChEBI" id="CHEBI:59789"/>
    </ligand>
</feature>
<proteinExistence type="inferred from homology"/>
<comment type="subcellular location">
    <subcellularLocation>
        <location evidence="4">Mitochondrion inner membrane</location>
        <topology evidence="4">Peripheral membrane protein</topology>
        <orientation evidence="4">Matrix side</orientation>
    </subcellularLocation>
</comment>
<comment type="pathway">
    <text evidence="4">Cofactor biosynthesis; ubiquinone biosynthesis.</text>
</comment>
<name>A0A8J2T1L0_9STRA</name>
<dbReference type="SUPFAM" id="SSF53335">
    <property type="entry name" value="S-adenosyl-L-methionine-dependent methyltransferases"/>
    <property type="match status" value="1"/>
</dbReference>
<dbReference type="GO" id="GO:0031314">
    <property type="term" value="C:extrinsic component of mitochondrial inner membrane"/>
    <property type="evidence" value="ECO:0007669"/>
    <property type="project" value="UniProtKB-UniRule"/>
</dbReference>
<feature type="compositionally biased region" description="Low complexity" evidence="5">
    <location>
        <begin position="12"/>
        <end position="23"/>
    </location>
</feature>
<dbReference type="InterPro" id="IPR004033">
    <property type="entry name" value="UbiE/COQ5_MeTrFase"/>
</dbReference>
<dbReference type="PROSITE" id="PS01184">
    <property type="entry name" value="UBIE_2"/>
    <property type="match status" value="1"/>
</dbReference>
<keyword evidence="4" id="KW-0496">Mitochondrion</keyword>
<comment type="subunit">
    <text evidence="4">Component of a multi-subunit COQ enzyme complex.</text>
</comment>
<dbReference type="PANTHER" id="PTHR43591">
    <property type="entry name" value="METHYLTRANSFERASE"/>
    <property type="match status" value="1"/>
</dbReference>
<comment type="function">
    <text evidence="4">Methyltransferase required for the conversion of 2-polyprenyl-6-methoxy-1,4-benzoquinol (DDMQH2) to 2-polyprenyl-3-methyl-6-methoxy-1,4-benzoquinol (DMQH2).</text>
</comment>
<feature type="region of interest" description="Disordered" evidence="5">
    <location>
        <begin position="1"/>
        <end position="34"/>
    </location>
</feature>
<keyword evidence="4" id="KW-0831">Ubiquinone biosynthesis</keyword>
<keyword evidence="4" id="KW-0472">Membrane</keyword>
<dbReference type="InterPro" id="IPR029063">
    <property type="entry name" value="SAM-dependent_MTases_sf"/>
</dbReference>
<dbReference type="PROSITE" id="PS01183">
    <property type="entry name" value="UBIE_1"/>
    <property type="match status" value="1"/>
</dbReference>
<sequence length="284" mass="31264">MLMRQASRHARAVAARQSSSASSTTTHFGDRTVPTEEKAGLVKGVFSSVANNYDLMNDLMSGGMHRLWKDDFVGRLNLPAVARATGQAPRCLDVAGGTGDIAFRMAESLAAWLPPLEEDGAIPLTVSDPNEEMLSVGRERQQQRGIDASCLQFEVGDAQSLPYEDETFDVITISFGLRNVTDIDAALREMRRVLKKGGRFECLEFSKVEPAPLRALYDAYSKHIIPEIGHRVADDRASYDYLVESIRKHPSQLELLSQLAMAGFKSPTVRDMTFGVVAVHSGYK</sequence>
<dbReference type="InterPro" id="IPR023576">
    <property type="entry name" value="UbiE/COQ5_MeTrFase_CS"/>
</dbReference>
<keyword evidence="1 4" id="KW-0489">Methyltransferase</keyword>
<feature type="binding site" evidence="4">
    <location>
        <begin position="157"/>
        <end position="158"/>
    </location>
    <ligand>
        <name>S-adenosyl-L-methionine</name>
        <dbReference type="ChEBI" id="CHEBI:59789"/>
    </ligand>
</feature>
<dbReference type="EMBL" id="CAKKNE010000006">
    <property type="protein sequence ID" value="CAH0378557.1"/>
    <property type="molecule type" value="Genomic_DNA"/>
</dbReference>
<gene>
    <name evidence="6" type="ORF">PECAL_6P01440</name>
</gene>
<dbReference type="PROSITE" id="PS51608">
    <property type="entry name" value="SAM_MT_UBIE"/>
    <property type="match status" value="1"/>
</dbReference>
<dbReference type="NCBIfam" id="TIGR01934">
    <property type="entry name" value="MenG_MenH_UbiE"/>
    <property type="match status" value="1"/>
</dbReference>
<keyword evidence="3 4" id="KW-0949">S-adenosyl-L-methionine</keyword>
<dbReference type="Proteomes" id="UP000789595">
    <property type="component" value="Unassembled WGS sequence"/>
</dbReference>
<comment type="catalytic activity">
    <reaction evidence="4">
        <text>a 2-methoxy-6-(all-trans-polyprenyl)benzene-1,4-diol + S-adenosyl-L-methionine = a 5-methoxy-2-methyl-3-(all-trans-polyprenyl)benzene-1,4-diol + S-adenosyl-L-homocysteine + H(+)</text>
        <dbReference type="Rhea" id="RHEA:28286"/>
        <dbReference type="Rhea" id="RHEA-COMP:10858"/>
        <dbReference type="Rhea" id="RHEA-COMP:10859"/>
        <dbReference type="ChEBI" id="CHEBI:15378"/>
        <dbReference type="ChEBI" id="CHEBI:57856"/>
        <dbReference type="ChEBI" id="CHEBI:59789"/>
        <dbReference type="ChEBI" id="CHEBI:84166"/>
        <dbReference type="ChEBI" id="CHEBI:84167"/>
        <dbReference type="EC" id="2.1.1.201"/>
    </reaction>
</comment>
<feature type="compositionally biased region" description="Basic residues" evidence="5">
    <location>
        <begin position="1"/>
        <end position="11"/>
    </location>
</feature>
<reference evidence="6" key="1">
    <citation type="submission" date="2021-11" db="EMBL/GenBank/DDBJ databases">
        <authorList>
            <consortium name="Genoscope - CEA"/>
            <person name="William W."/>
        </authorList>
    </citation>
    <scope>NUCLEOTIDE SEQUENCE</scope>
</reference>
<evidence type="ECO:0000256" key="4">
    <source>
        <dbReference type="HAMAP-Rule" id="MF_03191"/>
    </source>
</evidence>
<keyword evidence="7" id="KW-1185">Reference proteome</keyword>
<evidence type="ECO:0000313" key="6">
    <source>
        <dbReference type="EMBL" id="CAH0378557.1"/>
    </source>
</evidence>
<evidence type="ECO:0000256" key="5">
    <source>
        <dbReference type="SAM" id="MobiDB-lite"/>
    </source>
</evidence>
<dbReference type="Pfam" id="PF01209">
    <property type="entry name" value="Ubie_methyltran"/>
    <property type="match status" value="1"/>
</dbReference>
<dbReference type="PANTHER" id="PTHR43591:SF24">
    <property type="entry name" value="2-METHOXY-6-POLYPRENYL-1,4-BENZOQUINOL METHYLASE, MITOCHONDRIAL"/>
    <property type="match status" value="1"/>
</dbReference>
<dbReference type="OrthoDB" id="6329284at2759"/>